<protein>
    <submittedName>
        <fullName evidence="5">ABC transporter ATP-binding protein</fullName>
    </submittedName>
</protein>
<reference evidence="5 6" key="1">
    <citation type="submission" date="2019-08" db="EMBL/GenBank/DDBJ databases">
        <title>Bacillus genomes from the desert of Cuatro Cienegas, Coahuila.</title>
        <authorList>
            <person name="Olmedo-Alvarez G."/>
        </authorList>
    </citation>
    <scope>NUCLEOTIDE SEQUENCE [LARGE SCALE GENOMIC DNA]</scope>
    <source>
        <strain evidence="5 6">CH98b_3T</strain>
    </source>
</reference>
<evidence type="ECO:0000256" key="3">
    <source>
        <dbReference type="ARBA" id="ARBA00022840"/>
    </source>
</evidence>
<dbReference type="GO" id="GO:0005524">
    <property type="term" value="F:ATP binding"/>
    <property type="evidence" value="ECO:0007669"/>
    <property type="project" value="UniProtKB-KW"/>
</dbReference>
<keyword evidence="3 5" id="KW-0067">ATP-binding</keyword>
<dbReference type="InterPro" id="IPR017871">
    <property type="entry name" value="ABC_transporter-like_CS"/>
</dbReference>
<dbReference type="PANTHER" id="PTHR42711">
    <property type="entry name" value="ABC TRANSPORTER ATP-BINDING PROTEIN"/>
    <property type="match status" value="1"/>
</dbReference>
<evidence type="ECO:0000256" key="1">
    <source>
        <dbReference type="ARBA" id="ARBA00022448"/>
    </source>
</evidence>
<dbReference type="AlphaFoldDB" id="A0A5D4T3G1"/>
<dbReference type="PROSITE" id="PS00211">
    <property type="entry name" value="ABC_TRANSPORTER_1"/>
    <property type="match status" value="1"/>
</dbReference>
<dbReference type="InterPro" id="IPR027417">
    <property type="entry name" value="P-loop_NTPase"/>
</dbReference>
<proteinExistence type="predicted"/>
<gene>
    <name evidence="5" type="ORF">FZC75_16145</name>
</gene>
<sequence>MMSVIEAGHLTKAFGGKTVVNKVDLTVAKGEIYGFLGRNGAGKSTFINMITGIILPTSGTFKLLGESDLHKVQNRIGVLPDYSQYYDSKSAIDHIKFFGKINGCKLSTTEANAVLDRVGLLEHAKKKVGKFSFGMKKKLGIAQAIAHNPELIFLDEPTSGIDAESGLSIQQLIRDLQAEGKTIFMTSHNLNEVEKICTRIAIMKDGAIINEGTLEELRAHYSSTIEVKIKHSVLKNPNSVGQMLKRFATQVIAEEQYTSFTVDSEEKIASIVKAFTKEHIDVYRINVNEPSLEEIFLEESSTKMKGAS</sequence>
<dbReference type="SMART" id="SM00382">
    <property type="entry name" value="AAA"/>
    <property type="match status" value="1"/>
</dbReference>
<dbReference type="InterPro" id="IPR050763">
    <property type="entry name" value="ABC_transporter_ATP-binding"/>
</dbReference>
<dbReference type="Pfam" id="PF00005">
    <property type="entry name" value="ABC_tran"/>
    <property type="match status" value="1"/>
</dbReference>
<evidence type="ECO:0000313" key="6">
    <source>
        <dbReference type="Proteomes" id="UP000324517"/>
    </source>
</evidence>
<dbReference type="Gene3D" id="3.40.50.300">
    <property type="entry name" value="P-loop containing nucleotide triphosphate hydrolases"/>
    <property type="match status" value="1"/>
</dbReference>
<dbReference type="Proteomes" id="UP000324517">
    <property type="component" value="Unassembled WGS sequence"/>
</dbReference>
<comment type="caution">
    <text evidence="5">The sequence shown here is derived from an EMBL/GenBank/DDBJ whole genome shotgun (WGS) entry which is preliminary data.</text>
</comment>
<organism evidence="5 6">
    <name type="scientific">Sutcliffiella horikoshii</name>
    <dbReference type="NCBI Taxonomy" id="79883"/>
    <lineage>
        <taxon>Bacteria</taxon>
        <taxon>Bacillati</taxon>
        <taxon>Bacillota</taxon>
        <taxon>Bacilli</taxon>
        <taxon>Bacillales</taxon>
        <taxon>Bacillaceae</taxon>
        <taxon>Sutcliffiella</taxon>
    </lineage>
</organism>
<dbReference type="InterPro" id="IPR025302">
    <property type="entry name" value="DrrA1/2-like_C"/>
</dbReference>
<dbReference type="OrthoDB" id="9804819at2"/>
<dbReference type="PROSITE" id="PS50893">
    <property type="entry name" value="ABC_TRANSPORTER_2"/>
    <property type="match status" value="1"/>
</dbReference>
<dbReference type="InterPro" id="IPR003439">
    <property type="entry name" value="ABC_transporter-like_ATP-bd"/>
</dbReference>
<keyword evidence="2" id="KW-0547">Nucleotide-binding</keyword>
<evidence type="ECO:0000313" key="5">
    <source>
        <dbReference type="EMBL" id="TYS70163.1"/>
    </source>
</evidence>
<dbReference type="InterPro" id="IPR003593">
    <property type="entry name" value="AAA+_ATPase"/>
</dbReference>
<accession>A0A5D4T3G1</accession>
<dbReference type="SUPFAM" id="SSF52540">
    <property type="entry name" value="P-loop containing nucleoside triphosphate hydrolases"/>
    <property type="match status" value="1"/>
</dbReference>
<evidence type="ECO:0000256" key="2">
    <source>
        <dbReference type="ARBA" id="ARBA00022741"/>
    </source>
</evidence>
<feature type="domain" description="ABC transporter" evidence="4">
    <location>
        <begin position="5"/>
        <end position="230"/>
    </location>
</feature>
<dbReference type="EMBL" id="VTET01000008">
    <property type="protein sequence ID" value="TYS70163.1"/>
    <property type="molecule type" value="Genomic_DNA"/>
</dbReference>
<evidence type="ECO:0000259" key="4">
    <source>
        <dbReference type="PROSITE" id="PS50893"/>
    </source>
</evidence>
<dbReference type="GO" id="GO:0016887">
    <property type="term" value="F:ATP hydrolysis activity"/>
    <property type="evidence" value="ECO:0007669"/>
    <property type="project" value="InterPro"/>
</dbReference>
<name>A0A5D4T3G1_9BACI</name>
<keyword evidence="1" id="KW-0813">Transport</keyword>
<dbReference type="PANTHER" id="PTHR42711:SF13">
    <property type="entry name" value="ABC TRANSPORTER, ATP-BINDING PROTEIN"/>
    <property type="match status" value="1"/>
</dbReference>
<dbReference type="Pfam" id="PF13732">
    <property type="entry name" value="DrrA1-3_C"/>
    <property type="match status" value="1"/>
</dbReference>